<accession>A0ABP0FQR7</accession>
<dbReference type="SMART" id="SM00664">
    <property type="entry name" value="DoH"/>
    <property type="match status" value="2"/>
</dbReference>
<comment type="caution">
    <text evidence="13">The sequence shown here is derived from an EMBL/GenBank/DDBJ whole genome shotgun (WGS) entry which is preliminary data.</text>
</comment>
<feature type="transmembrane region" description="Helical" evidence="9">
    <location>
        <begin position="395"/>
        <end position="416"/>
    </location>
</feature>
<keyword evidence="6" id="KW-0249">Electron transport</keyword>
<dbReference type="CDD" id="cd08760">
    <property type="entry name" value="Cyt_b561_FRRS1_like"/>
    <property type="match status" value="1"/>
</dbReference>
<feature type="transmembrane region" description="Helical" evidence="9">
    <location>
        <begin position="466"/>
        <end position="487"/>
    </location>
</feature>
<dbReference type="EMBL" id="CAWYQH010000079">
    <property type="protein sequence ID" value="CAK8680835.1"/>
    <property type="molecule type" value="Genomic_DNA"/>
</dbReference>
<keyword evidence="4 9" id="KW-0812">Transmembrane</keyword>
<evidence type="ECO:0000256" key="8">
    <source>
        <dbReference type="ARBA" id="ARBA00023136"/>
    </source>
</evidence>
<evidence type="ECO:0000259" key="11">
    <source>
        <dbReference type="PROSITE" id="PS50836"/>
    </source>
</evidence>
<dbReference type="Gene3D" id="1.20.120.1770">
    <property type="match status" value="1"/>
</dbReference>
<evidence type="ECO:0008006" key="15">
    <source>
        <dbReference type="Google" id="ProtNLM"/>
    </source>
</evidence>
<feature type="domain" description="DOMON" evidence="11">
    <location>
        <begin position="41"/>
        <end position="165"/>
    </location>
</feature>
<dbReference type="Pfam" id="PF03188">
    <property type="entry name" value="Cytochrom_B561"/>
    <property type="match status" value="1"/>
</dbReference>
<evidence type="ECO:0000256" key="5">
    <source>
        <dbReference type="ARBA" id="ARBA00022729"/>
    </source>
</evidence>
<dbReference type="PROSITE" id="PS50939">
    <property type="entry name" value="CYTOCHROME_B561"/>
    <property type="match status" value="1"/>
</dbReference>
<evidence type="ECO:0000256" key="2">
    <source>
        <dbReference type="ARBA" id="ARBA00004370"/>
    </source>
</evidence>
<keyword evidence="7 9" id="KW-1133">Transmembrane helix</keyword>
<gene>
    <name evidence="13" type="ORF">CVLEPA_LOCUS11074</name>
</gene>
<evidence type="ECO:0000313" key="13">
    <source>
        <dbReference type="EMBL" id="CAK8680835.1"/>
    </source>
</evidence>
<feature type="chain" id="PRO_5045981015" description="Ferric-chelate reductase 1" evidence="10">
    <location>
        <begin position="19"/>
        <end position="616"/>
    </location>
</feature>
<evidence type="ECO:0000256" key="9">
    <source>
        <dbReference type="SAM" id="Phobius"/>
    </source>
</evidence>
<keyword evidence="8 9" id="KW-0472">Membrane</keyword>
<dbReference type="PANTHER" id="PTHR23130">
    <property type="entry name" value="CYTOCHROME B561 AND DOMON DOMAIN-CONTAINING PROTEIN"/>
    <property type="match status" value="1"/>
</dbReference>
<keyword evidence="3" id="KW-0813">Transport</keyword>
<evidence type="ECO:0000256" key="1">
    <source>
        <dbReference type="ARBA" id="ARBA00001970"/>
    </source>
</evidence>
<evidence type="ECO:0000256" key="3">
    <source>
        <dbReference type="ARBA" id="ARBA00022448"/>
    </source>
</evidence>
<dbReference type="Proteomes" id="UP001642483">
    <property type="component" value="Unassembled WGS sequence"/>
</dbReference>
<reference evidence="13 14" key="1">
    <citation type="submission" date="2024-02" db="EMBL/GenBank/DDBJ databases">
        <authorList>
            <person name="Daric V."/>
            <person name="Darras S."/>
        </authorList>
    </citation>
    <scope>NUCLEOTIDE SEQUENCE [LARGE SCALE GENOMIC DNA]</scope>
</reference>
<protein>
    <recommendedName>
        <fullName evidence="15">Ferric-chelate reductase 1</fullName>
    </recommendedName>
</protein>
<feature type="domain" description="Cytochrome b561" evidence="12">
    <location>
        <begin position="353"/>
        <end position="557"/>
    </location>
</feature>
<comment type="cofactor">
    <cofactor evidence="1">
        <name>heme b</name>
        <dbReference type="ChEBI" id="CHEBI:60344"/>
    </cofactor>
</comment>
<comment type="subcellular location">
    <subcellularLocation>
        <location evidence="2">Membrane</location>
    </subcellularLocation>
</comment>
<dbReference type="InterPro" id="IPR006593">
    <property type="entry name" value="Cyt_b561/ferric_Rdtase_TM"/>
</dbReference>
<dbReference type="InterPro" id="IPR005018">
    <property type="entry name" value="DOMON_domain"/>
</dbReference>
<proteinExistence type="predicted"/>
<dbReference type="SMART" id="SM00665">
    <property type="entry name" value="B561"/>
    <property type="match status" value="1"/>
</dbReference>
<feature type="transmembrane region" description="Helical" evidence="9">
    <location>
        <begin position="437"/>
        <end position="460"/>
    </location>
</feature>
<feature type="transmembrane region" description="Helical" evidence="9">
    <location>
        <begin position="534"/>
        <end position="558"/>
    </location>
</feature>
<evidence type="ECO:0000256" key="10">
    <source>
        <dbReference type="SAM" id="SignalP"/>
    </source>
</evidence>
<feature type="transmembrane region" description="Helical" evidence="9">
    <location>
        <begin position="499"/>
        <end position="522"/>
    </location>
</feature>
<evidence type="ECO:0000256" key="6">
    <source>
        <dbReference type="ARBA" id="ARBA00022982"/>
    </source>
</evidence>
<evidence type="ECO:0000259" key="12">
    <source>
        <dbReference type="PROSITE" id="PS50939"/>
    </source>
</evidence>
<dbReference type="PROSITE" id="PS50836">
    <property type="entry name" value="DOMON"/>
    <property type="match status" value="2"/>
</dbReference>
<feature type="transmembrane region" description="Helical" evidence="9">
    <location>
        <begin position="592"/>
        <end position="614"/>
    </location>
</feature>
<evidence type="ECO:0000313" key="14">
    <source>
        <dbReference type="Proteomes" id="UP001642483"/>
    </source>
</evidence>
<dbReference type="PANTHER" id="PTHR23130:SF171">
    <property type="entry name" value="OS01G0895300 PROTEIN"/>
    <property type="match status" value="1"/>
</dbReference>
<feature type="signal peptide" evidence="10">
    <location>
        <begin position="1"/>
        <end position="18"/>
    </location>
</feature>
<dbReference type="Pfam" id="PF03351">
    <property type="entry name" value="DOMON"/>
    <property type="match status" value="2"/>
</dbReference>
<evidence type="ECO:0000256" key="7">
    <source>
        <dbReference type="ARBA" id="ARBA00022989"/>
    </source>
</evidence>
<keyword evidence="14" id="KW-1185">Reference proteome</keyword>
<organism evidence="13 14">
    <name type="scientific">Clavelina lepadiformis</name>
    <name type="common">Light-bulb sea squirt</name>
    <name type="synonym">Ascidia lepadiformis</name>
    <dbReference type="NCBI Taxonomy" id="159417"/>
    <lineage>
        <taxon>Eukaryota</taxon>
        <taxon>Metazoa</taxon>
        <taxon>Chordata</taxon>
        <taxon>Tunicata</taxon>
        <taxon>Ascidiacea</taxon>
        <taxon>Aplousobranchia</taxon>
        <taxon>Clavelinidae</taxon>
        <taxon>Clavelina</taxon>
    </lineage>
</organism>
<evidence type="ECO:0000256" key="4">
    <source>
        <dbReference type="ARBA" id="ARBA00022692"/>
    </source>
</evidence>
<name>A0ABP0FQR7_CLALP</name>
<feature type="domain" description="DOMON" evidence="11">
    <location>
        <begin position="228"/>
        <end position="350"/>
    </location>
</feature>
<sequence>MRKILFLCLVIFLKYSSAIDISGCGSTKTCVRSSDNCNPSDPTCLIFSFTQTSSGGFDMEISGGTGAGGQYVAVAFSPDGLMQNSDLYYCIGTELKSGVLQTRHSAPVTDPTLPPQITGVTARTSNGVANCSFTRAANVSKNINSTHTRAFDLATSNYYVLLATAAYTGGSPGYHSTNRYSSGPYNFTASPSGGDTPTPSPNNPTTADCNVTKGCFFSPSSCTPGSPSCMFASWQYDASLNTVTLNIIGGTTAGSQYAAIAFGTVDQMQDADLYYCTDSEMSTGVIRALRKQPADEARPPEIENIETGLTDGVVNCTFTRPASLTKEISGGVMVDFNLQTNTYYLLYAVGTTAGGVLQYHSSNRVLSGAKINFTSVSPAAGGSSNDNTALIKAHASLMIIAWLTCASIGVIIARHFKPLWHDSTIADNKVWFQLHRGLMIIVLLATVAAFVLIFVAVGGYSENVGAHPILGIIVTGLTILNPIMALFRPHPNTPRRPIFNWAHWFVGSTARILAIAAIFLGVDLSRLNLPEWDTFVLVGFVVFHVISEVVFEMISACYGHIDAYKKSKPEEYPMDGDDRKPDPPPKGASIKYLLLIIYLIGNLAFLITFIYYIAVN</sequence>
<keyword evidence="5 10" id="KW-0732">Signal</keyword>